<dbReference type="AlphaFoldDB" id="A0A437LXZ9"/>
<evidence type="ECO:0000313" key="2">
    <source>
        <dbReference type="Proteomes" id="UP000282971"/>
    </source>
</evidence>
<dbReference type="EMBL" id="SACN01000003">
    <property type="protein sequence ID" value="RVT90206.1"/>
    <property type="molecule type" value="Genomic_DNA"/>
</dbReference>
<dbReference type="RefSeq" id="WP_127745456.1">
    <property type="nucleotide sequence ID" value="NZ_SACN01000003.1"/>
</dbReference>
<proteinExistence type="predicted"/>
<gene>
    <name evidence="1" type="ORF">EOD43_18080</name>
</gene>
<sequence>MIEKIYEQAPKVSSVAGAVEVACPDGNRVIFTAEAAIETSMELLDKAAEACGKRLLEHDVRDRLLMTAGRAHR</sequence>
<reference evidence="1 2" key="1">
    <citation type="submission" date="2019-01" db="EMBL/GenBank/DDBJ databases">
        <authorList>
            <person name="Chen W.-M."/>
        </authorList>
    </citation>
    <scope>NUCLEOTIDE SEQUENCE [LARGE SCALE GENOMIC DNA]</scope>
    <source>
        <strain evidence="1 2">CCP-7</strain>
    </source>
</reference>
<protein>
    <submittedName>
        <fullName evidence="1">Uncharacterized protein</fullName>
    </submittedName>
</protein>
<comment type="caution">
    <text evidence="1">The sequence shown here is derived from an EMBL/GenBank/DDBJ whole genome shotgun (WGS) entry which is preliminary data.</text>
</comment>
<organism evidence="1 2">
    <name type="scientific">Sphingomonas crocodyli</name>
    <dbReference type="NCBI Taxonomy" id="1979270"/>
    <lineage>
        <taxon>Bacteria</taxon>
        <taxon>Pseudomonadati</taxon>
        <taxon>Pseudomonadota</taxon>
        <taxon>Alphaproteobacteria</taxon>
        <taxon>Sphingomonadales</taxon>
        <taxon>Sphingomonadaceae</taxon>
        <taxon>Sphingomonas</taxon>
    </lineage>
</organism>
<dbReference type="Proteomes" id="UP000282971">
    <property type="component" value="Unassembled WGS sequence"/>
</dbReference>
<name>A0A437LXZ9_9SPHN</name>
<accession>A0A437LXZ9</accession>
<dbReference type="OrthoDB" id="5430221at2"/>
<evidence type="ECO:0000313" key="1">
    <source>
        <dbReference type="EMBL" id="RVT90206.1"/>
    </source>
</evidence>
<keyword evidence="2" id="KW-1185">Reference proteome</keyword>